<organism evidence="2 3">
    <name type="scientific">Sphagnum troendelagicum</name>
    <dbReference type="NCBI Taxonomy" id="128251"/>
    <lineage>
        <taxon>Eukaryota</taxon>
        <taxon>Viridiplantae</taxon>
        <taxon>Streptophyta</taxon>
        <taxon>Embryophyta</taxon>
        <taxon>Bryophyta</taxon>
        <taxon>Sphagnophytina</taxon>
        <taxon>Sphagnopsida</taxon>
        <taxon>Sphagnales</taxon>
        <taxon>Sphagnaceae</taxon>
        <taxon>Sphagnum</taxon>
    </lineage>
</organism>
<reference evidence="2" key="1">
    <citation type="submission" date="2024-02" db="EMBL/GenBank/DDBJ databases">
        <authorList>
            <consortium name="ELIXIR-Norway"/>
            <consortium name="Elixir Norway"/>
        </authorList>
    </citation>
    <scope>NUCLEOTIDE SEQUENCE</scope>
</reference>
<feature type="coiled-coil region" evidence="1">
    <location>
        <begin position="92"/>
        <end position="219"/>
    </location>
</feature>
<gene>
    <name evidence="2" type="ORF">CSSPTR1EN2_LOCUS20627</name>
</gene>
<sequence length="260" mass="29318">MESASVLKGKIDAMIRASQAKDATIASLQQRLASAMEAWKLDKTTLAEATSRSLHLQKEVQQGLDREGGLQQQLMELQIQHQRDLAEMELRHEREIERLLSSQQVLEEAEERLCAQLGDLEAETLEQNRFFNSQLSSLSSSLAAREMELASARSELESLRQKRQSLKELETMDLAGQLSKSRHDCDAMATRLHDATQELEKVKLQAENLQRDLALSENRKRLSLARDVEKESSRSRGLCRADSLNWHESQLGSLTGAVPV</sequence>
<dbReference type="EMBL" id="OZ019899">
    <property type="protein sequence ID" value="CAK9231448.1"/>
    <property type="molecule type" value="Genomic_DNA"/>
</dbReference>
<accession>A0ABP0UZT9</accession>
<name>A0ABP0UZT9_9BRYO</name>
<evidence type="ECO:0000313" key="2">
    <source>
        <dbReference type="EMBL" id="CAK9231448.1"/>
    </source>
</evidence>
<dbReference type="Proteomes" id="UP001497512">
    <property type="component" value="Chromosome 7"/>
</dbReference>
<protein>
    <submittedName>
        <fullName evidence="2">Uncharacterized protein</fullName>
    </submittedName>
</protein>
<keyword evidence="3" id="KW-1185">Reference proteome</keyword>
<evidence type="ECO:0000256" key="1">
    <source>
        <dbReference type="SAM" id="Coils"/>
    </source>
</evidence>
<evidence type="ECO:0000313" key="3">
    <source>
        <dbReference type="Proteomes" id="UP001497512"/>
    </source>
</evidence>
<keyword evidence="1" id="KW-0175">Coiled coil</keyword>
<proteinExistence type="predicted"/>